<dbReference type="EMBL" id="AP023421">
    <property type="protein sequence ID" value="BCK85917.1"/>
    <property type="molecule type" value="Genomic_DNA"/>
</dbReference>
<gene>
    <name evidence="1" type="ORF">MM59RIKEN_32360</name>
</gene>
<sequence length="62" mass="7025">MEYMSISQAAEKWGISPRRIQVLCNQARIPGASRMGYVWAIPADAEKPKDARVKSGRYQKQT</sequence>
<evidence type="ECO:0000313" key="1">
    <source>
        <dbReference type="EMBL" id="BCK85917.1"/>
    </source>
</evidence>
<dbReference type="KEGG" id="pfaa:MM59RIKEN_32360"/>
<name>A0A830QR68_9FIRM</name>
<protein>
    <submittedName>
        <fullName evidence="1">Transposase</fullName>
    </submittedName>
</protein>
<keyword evidence="2" id="KW-1185">Reference proteome</keyword>
<evidence type="ECO:0000313" key="2">
    <source>
        <dbReference type="Proteomes" id="UP000679848"/>
    </source>
</evidence>
<proteinExistence type="predicted"/>
<organism evidence="1 2">
    <name type="scientific">Pusillibacter faecalis</name>
    <dbReference type="NCBI Taxonomy" id="2714358"/>
    <lineage>
        <taxon>Bacteria</taxon>
        <taxon>Bacillati</taxon>
        <taxon>Bacillota</taxon>
        <taxon>Clostridia</taxon>
        <taxon>Eubacteriales</taxon>
        <taxon>Oscillospiraceae</taxon>
        <taxon>Pusillibacter</taxon>
    </lineage>
</organism>
<reference evidence="1" key="1">
    <citation type="submission" date="2020-09" db="EMBL/GenBank/DDBJ databases">
        <title>New species isolated from human feces.</title>
        <authorList>
            <person name="Kitahara M."/>
            <person name="Shigeno Y."/>
            <person name="Shime M."/>
            <person name="Matsumoto Y."/>
            <person name="Nakamura S."/>
            <person name="Motooka D."/>
            <person name="Fukuoka S."/>
            <person name="Nishikawa H."/>
            <person name="Benno Y."/>
        </authorList>
    </citation>
    <scope>NUCLEOTIDE SEQUENCE</scope>
    <source>
        <strain evidence="1">MM59</strain>
        <plasmid evidence="1">pMM59_01</plasmid>
    </source>
</reference>
<dbReference type="Proteomes" id="UP000679848">
    <property type="component" value="Plasmid pMM59_01"/>
</dbReference>
<accession>A0A830QR68</accession>
<dbReference type="RefSeq" id="WP_213543852.1">
    <property type="nucleotide sequence ID" value="NZ_AP023421.1"/>
</dbReference>
<keyword evidence="1" id="KW-0614">Plasmid</keyword>
<geneLocation type="plasmid" evidence="1 2">
    <name>pMM59_01</name>
</geneLocation>
<dbReference type="AlphaFoldDB" id="A0A830QR68"/>